<evidence type="ECO:0000313" key="1">
    <source>
        <dbReference type="Proteomes" id="UP000790787"/>
    </source>
</evidence>
<reference evidence="1" key="1">
    <citation type="journal article" date="2014" name="Nat. Commun.">
        <title>The tobacco genome sequence and its comparison with those of tomato and potato.</title>
        <authorList>
            <person name="Sierro N."/>
            <person name="Battey J.N."/>
            <person name="Ouadi S."/>
            <person name="Bakaher N."/>
            <person name="Bovet L."/>
            <person name="Willig A."/>
            <person name="Goepfert S."/>
            <person name="Peitsch M.C."/>
            <person name="Ivanov N.V."/>
        </authorList>
    </citation>
    <scope>NUCLEOTIDE SEQUENCE [LARGE SCALE GENOMIC DNA]</scope>
</reference>
<dbReference type="RefSeq" id="XP_075074849.1">
    <property type="nucleotide sequence ID" value="XM_075218748.1"/>
</dbReference>
<organism evidence="1 2">
    <name type="scientific">Nicotiana tabacum</name>
    <name type="common">Common tobacco</name>
    <dbReference type="NCBI Taxonomy" id="4097"/>
    <lineage>
        <taxon>Eukaryota</taxon>
        <taxon>Viridiplantae</taxon>
        <taxon>Streptophyta</taxon>
        <taxon>Embryophyta</taxon>
        <taxon>Tracheophyta</taxon>
        <taxon>Spermatophyta</taxon>
        <taxon>Magnoliopsida</taxon>
        <taxon>eudicotyledons</taxon>
        <taxon>Gunneridae</taxon>
        <taxon>Pentapetalae</taxon>
        <taxon>asterids</taxon>
        <taxon>lamiids</taxon>
        <taxon>Solanales</taxon>
        <taxon>Solanaceae</taxon>
        <taxon>Nicotianoideae</taxon>
        <taxon>Nicotianeae</taxon>
        <taxon>Nicotiana</taxon>
    </lineage>
</organism>
<accession>A0AC58RQ32</accession>
<protein>
    <submittedName>
        <fullName evidence="2">Uncharacterized protein LOC142162397</fullName>
    </submittedName>
</protein>
<evidence type="ECO:0000313" key="2">
    <source>
        <dbReference type="RefSeq" id="XP_075074849.1"/>
    </source>
</evidence>
<proteinExistence type="predicted"/>
<keyword evidence="1" id="KW-1185">Reference proteome</keyword>
<name>A0AC58RQ32_TOBAC</name>
<gene>
    <name evidence="2" type="primary">LOC142162397</name>
</gene>
<reference evidence="2" key="2">
    <citation type="submission" date="2025-08" db="UniProtKB">
        <authorList>
            <consortium name="RefSeq"/>
        </authorList>
    </citation>
    <scope>IDENTIFICATION</scope>
    <source>
        <tissue evidence="2">Leaf</tissue>
    </source>
</reference>
<sequence>MLYGAECWPIKKSHVQKMSVTEMRVLRWMCGHTRKDKIRNETIKDNVGVASVEDKLRESNLRWFGHVRRRDIDALVRRCERLTMAGLRKDMGRPEKYWEEVIRQDMSVLHLIEDMTTDRKVWRSRIKVVG</sequence>
<dbReference type="Proteomes" id="UP000790787">
    <property type="component" value="Chromosome 7"/>
</dbReference>